<comment type="caution">
    <text evidence="2">The sequence shown here is derived from an EMBL/GenBank/DDBJ whole genome shotgun (WGS) entry which is preliminary data.</text>
</comment>
<keyword evidence="1" id="KW-0732">Signal</keyword>
<organism evidence="2 3">
    <name type="scientific">Marinobacter qingdaonensis</name>
    <dbReference type="NCBI Taxonomy" id="3108486"/>
    <lineage>
        <taxon>Bacteria</taxon>
        <taxon>Pseudomonadati</taxon>
        <taxon>Pseudomonadota</taxon>
        <taxon>Gammaproteobacteria</taxon>
        <taxon>Pseudomonadales</taxon>
        <taxon>Marinobacteraceae</taxon>
        <taxon>Marinobacter</taxon>
    </lineage>
</organism>
<keyword evidence="3" id="KW-1185">Reference proteome</keyword>
<accession>A0ABU5P167</accession>
<dbReference type="Proteomes" id="UP001305746">
    <property type="component" value="Unassembled WGS sequence"/>
</dbReference>
<feature type="signal peptide" evidence="1">
    <location>
        <begin position="1"/>
        <end position="24"/>
    </location>
</feature>
<name>A0ABU5P167_9GAMM</name>
<protein>
    <submittedName>
        <fullName evidence="2">Uncharacterized protein</fullName>
    </submittedName>
</protein>
<dbReference type="EMBL" id="JAYDCJ010000003">
    <property type="protein sequence ID" value="MEA1081808.1"/>
    <property type="molecule type" value="Genomic_DNA"/>
</dbReference>
<proteinExistence type="predicted"/>
<evidence type="ECO:0000313" key="3">
    <source>
        <dbReference type="Proteomes" id="UP001305746"/>
    </source>
</evidence>
<feature type="chain" id="PRO_5047023469" evidence="1">
    <location>
        <begin position="25"/>
        <end position="359"/>
    </location>
</feature>
<reference evidence="2 3" key="1">
    <citation type="submission" date="2023-12" db="EMBL/GenBank/DDBJ databases">
        <title>Marinobacter qingdaonensis sp. nov., isolated from the intertidal sediment of Qingdao, PR China.</title>
        <authorList>
            <person name="Li Y."/>
        </authorList>
    </citation>
    <scope>NUCLEOTIDE SEQUENCE [LARGE SCALE GENOMIC DNA]</scope>
    <source>
        <strain evidence="2 3">ASW11-75</strain>
    </source>
</reference>
<gene>
    <name evidence="2" type="ORF">U5822_14125</name>
</gene>
<dbReference type="RefSeq" id="WP_322856250.1">
    <property type="nucleotide sequence ID" value="NZ_JAYDCJ010000003.1"/>
</dbReference>
<evidence type="ECO:0000313" key="2">
    <source>
        <dbReference type="EMBL" id="MEA1081808.1"/>
    </source>
</evidence>
<sequence length="359" mass="38770">MAGKALLLLLVALTGSLATGYWLATDNQTSFHWLRDSLPAALFNGPAATPVANLTSPSAASPGPARAMEPGDSALGFMFARVADQYRDNAQYPPWSTPLSPAQAEGYQTNRYTPVRLPLGNQGHFTVTLEKFRFTRGEPILIAASLEGPQVVADTLAVTLEQSENRDAIASTRLERTSGTFFEGELGSDEPPGEYRLIVEARVDGRPVRHASTLTIEPYLGEFEGLDDAYLAENNLVIPVRFAPDQAGVFALSAQLFAGSRPIALLQAEQRLDSGAGTIELKAHGTVLANQPVNGPLSLRHLQIRQLPARPGQRTHYGFGPEEGLDFSAPDLNDLTDTPTVDPESERRAALLQRLADKF</sequence>
<evidence type="ECO:0000256" key="1">
    <source>
        <dbReference type="SAM" id="SignalP"/>
    </source>
</evidence>